<dbReference type="AlphaFoldDB" id="A0A2V5HEH3"/>
<proteinExistence type="predicted"/>
<accession>A0A2V5HEH3</accession>
<sequence>MASSTASLIRHSHASQSPTTNIVKYYIPKYLLPCFAPIKLPTILSLAYRGASVEGQYPRVILIRSSIHLTRYRKRGRTKQLRNTWHMTISYKSAAHLAKGSHLTAHIYVMNKHHPVFLRANLCGERPDTAKQASGRAVWGSMDNSEHITREVAYGYLPQWEQRMSDTCGRAYTSREKRQPWEGRGGLIRFVLSREKETIKE</sequence>
<dbReference type="EMBL" id="KZ825109">
    <property type="protein sequence ID" value="PYI22745.1"/>
    <property type="molecule type" value="Genomic_DNA"/>
</dbReference>
<protein>
    <submittedName>
        <fullName evidence="1">Uncharacterized protein</fullName>
    </submittedName>
</protein>
<evidence type="ECO:0000313" key="2">
    <source>
        <dbReference type="Proteomes" id="UP000249829"/>
    </source>
</evidence>
<evidence type="ECO:0000313" key="1">
    <source>
        <dbReference type="EMBL" id="PYI22745.1"/>
    </source>
</evidence>
<dbReference type="Proteomes" id="UP000249829">
    <property type="component" value="Unassembled WGS sequence"/>
</dbReference>
<name>A0A2V5HEH3_ASPV1</name>
<keyword evidence="2" id="KW-1185">Reference proteome</keyword>
<organism evidence="1 2">
    <name type="scientific">Aspergillus violaceofuscus (strain CBS 115571)</name>
    <dbReference type="NCBI Taxonomy" id="1450538"/>
    <lineage>
        <taxon>Eukaryota</taxon>
        <taxon>Fungi</taxon>
        <taxon>Dikarya</taxon>
        <taxon>Ascomycota</taxon>
        <taxon>Pezizomycotina</taxon>
        <taxon>Eurotiomycetes</taxon>
        <taxon>Eurotiomycetidae</taxon>
        <taxon>Eurotiales</taxon>
        <taxon>Aspergillaceae</taxon>
        <taxon>Aspergillus</taxon>
    </lineage>
</organism>
<dbReference type="OMA" id="ANLCGER"/>
<reference evidence="1 2" key="1">
    <citation type="submission" date="2018-02" db="EMBL/GenBank/DDBJ databases">
        <title>The genomes of Aspergillus section Nigri reveals drivers in fungal speciation.</title>
        <authorList>
            <consortium name="DOE Joint Genome Institute"/>
            <person name="Vesth T.C."/>
            <person name="Nybo J."/>
            <person name="Theobald S."/>
            <person name="Brandl J."/>
            <person name="Frisvad J.C."/>
            <person name="Nielsen K.F."/>
            <person name="Lyhne E.K."/>
            <person name="Kogle M.E."/>
            <person name="Kuo A."/>
            <person name="Riley R."/>
            <person name="Clum A."/>
            <person name="Nolan M."/>
            <person name="Lipzen A."/>
            <person name="Salamov A."/>
            <person name="Henrissat B."/>
            <person name="Wiebenga A."/>
            <person name="De vries R.P."/>
            <person name="Grigoriev I.V."/>
            <person name="Mortensen U.H."/>
            <person name="Andersen M.R."/>
            <person name="Baker S.E."/>
        </authorList>
    </citation>
    <scope>NUCLEOTIDE SEQUENCE [LARGE SCALE GENOMIC DNA]</scope>
    <source>
        <strain evidence="1 2">CBS 115571</strain>
    </source>
</reference>
<gene>
    <name evidence="1" type="ORF">BO99DRAFT_429686</name>
</gene>